<dbReference type="AlphaFoldDB" id="A0A9W9N9B4"/>
<evidence type="ECO:0000256" key="1">
    <source>
        <dbReference type="SAM" id="MobiDB-lite"/>
    </source>
</evidence>
<dbReference type="Proteomes" id="UP001150904">
    <property type="component" value="Unassembled WGS sequence"/>
</dbReference>
<name>A0A9W9N9B4_9EURO</name>
<reference evidence="2" key="1">
    <citation type="submission" date="2022-12" db="EMBL/GenBank/DDBJ databases">
        <authorList>
            <person name="Petersen C."/>
        </authorList>
    </citation>
    <scope>NUCLEOTIDE SEQUENCE</scope>
    <source>
        <strain evidence="2">IBT 15544</strain>
    </source>
</reference>
<dbReference type="OrthoDB" id="4353321at2759"/>
<protein>
    <submittedName>
        <fullName evidence="2">Uncharacterized protein</fullName>
    </submittedName>
</protein>
<reference evidence="2" key="2">
    <citation type="journal article" date="2023" name="IMA Fungus">
        <title>Comparative genomic study of the Penicillium genus elucidates a diverse pangenome and 15 lateral gene transfer events.</title>
        <authorList>
            <person name="Petersen C."/>
            <person name="Sorensen T."/>
            <person name="Nielsen M.R."/>
            <person name="Sondergaard T.E."/>
            <person name="Sorensen J.L."/>
            <person name="Fitzpatrick D.A."/>
            <person name="Frisvad J.C."/>
            <person name="Nielsen K.L."/>
        </authorList>
    </citation>
    <scope>NUCLEOTIDE SEQUENCE</scope>
    <source>
        <strain evidence="2">IBT 15544</strain>
    </source>
</reference>
<evidence type="ECO:0000313" key="3">
    <source>
        <dbReference type="Proteomes" id="UP001150904"/>
    </source>
</evidence>
<evidence type="ECO:0000313" key="2">
    <source>
        <dbReference type="EMBL" id="KAJ5215665.1"/>
    </source>
</evidence>
<accession>A0A9W9N9B4</accession>
<dbReference type="RefSeq" id="XP_058311478.1">
    <property type="nucleotide sequence ID" value="XM_058449134.1"/>
</dbReference>
<dbReference type="GeneID" id="83176435"/>
<comment type="caution">
    <text evidence="2">The sequence shown here is derived from an EMBL/GenBank/DDBJ whole genome shotgun (WGS) entry which is preliminary data.</text>
</comment>
<organism evidence="2 3">
    <name type="scientific">Penicillium cinerascens</name>
    <dbReference type="NCBI Taxonomy" id="70096"/>
    <lineage>
        <taxon>Eukaryota</taxon>
        <taxon>Fungi</taxon>
        <taxon>Dikarya</taxon>
        <taxon>Ascomycota</taxon>
        <taxon>Pezizomycotina</taxon>
        <taxon>Eurotiomycetes</taxon>
        <taxon>Eurotiomycetidae</taxon>
        <taxon>Eurotiales</taxon>
        <taxon>Aspergillaceae</taxon>
        <taxon>Penicillium</taxon>
    </lineage>
</organism>
<keyword evidence="3" id="KW-1185">Reference proteome</keyword>
<dbReference type="EMBL" id="JAPQKR010000005">
    <property type="protein sequence ID" value="KAJ5215665.1"/>
    <property type="molecule type" value="Genomic_DNA"/>
</dbReference>
<sequence>MFGTIKNWFQASQEPAEAKWDANAVTMQQPSRPAGPAMEQTISEQPGSPESMGVHVRGGGEGEDVCCGV</sequence>
<feature type="region of interest" description="Disordered" evidence="1">
    <location>
        <begin position="28"/>
        <end position="69"/>
    </location>
</feature>
<proteinExistence type="predicted"/>
<gene>
    <name evidence="2" type="ORF">N7498_002072</name>
</gene>